<dbReference type="NCBIfam" id="TIGR00055">
    <property type="entry name" value="uppS"/>
    <property type="match status" value="1"/>
</dbReference>
<dbReference type="NCBIfam" id="NF011412">
    <property type="entry name" value="PRK14839.1"/>
    <property type="match status" value="1"/>
</dbReference>
<dbReference type="Gene3D" id="3.40.1180.10">
    <property type="entry name" value="Decaprenyl diphosphate synthase-like"/>
    <property type="match status" value="1"/>
</dbReference>
<gene>
    <name evidence="4" type="ORF">M2319_003776</name>
</gene>
<feature type="binding site" evidence="2">
    <location>
        <begin position="61"/>
        <end position="63"/>
    </location>
    <ligand>
        <name>substrate</name>
    </ligand>
</feature>
<dbReference type="HAMAP" id="MF_01139">
    <property type="entry name" value="ISPT"/>
    <property type="match status" value="1"/>
</dbReference>
<reference evidence="5" key="1">
    <citation type="submission" date="2023-07" db="EMBL/GenBank/DDBJ databases">
        <title>Genome sequencing of Purple Non-Sulfur Bacteria from various extreme environments.</title>
        <authorList>
            <person name="Mayer M."/>
        </authorList>
    </citation>
    <scope>NUCLEOTIDE SEQUENCE [LARGE SCALE GENOMIC DNA]</scope>
    <source>
        <strain evidence="5">DSM 17935</strain>
    </source>
</reference>
<dbReference type="PROSITE" id="PS01066">
    <property type="entry name" value="UPP_SYNTHASE"/>
    <property type="match status" value="1"/>
</dbReference>
<evidence type="ECO:0000313" key="5">
    <source>
        <dbReference type="Proteomes" id="UP001209755"/>
    </source>
</evidence>
<name>A0ABT3HG98_9HYPH</name>
<dbReference type="EC" id="2.5.1.-" evidence="2"/>
<comment type="similarity">
    <text evidence="2">Belongs to the UPP synthase family.</text>
</comment>
<feature type="binding site" evidence="2">
    <location>
        <position position="16"/>
    </location>
    <ligand>
        <name>Mg(2+)</name>
        <dbReference type="ChEBI" id="CHEBI:18420"/>
    </ligand>
</feature>
<comment type="subunit">
    <text evidence="2">Homodimer.</text>
</comment>
<feature type="binding site" evidence="2">
    <location>
        <position position="21"/>
    </location>
    <ligand>
        <name>substrate</name>
    </ligand>
</feature>
<dbReference type="GO" id="GO:0008834">
    <property type="term" value="F:ditrans,polycis-undecaprenyl-diphosphate synthase [(2E,6E)-farnesyl-diphosphate specific] activity"/>
    <property type="evidence" value="ECO:0007669"/>
    <property type="project" value="UniProtKB-EC"/>
</dbReference>
<dbReference type="InterPro" id="IPR001441">
    <property type="entry name" value="UPP_synth-like"/>
</dbReference>
<dbReference type="RefSeq" id="WP_264603003.1">
    <property type="nucleotide sequence ID" value="NZ_JAOQNS010000012.1"/>
</dbReference>
<evidence type="ECO:0000256" key="3">
    <source>
        <dbReference type="SAM" id="MobiDB-lite"/>
    </source>
</evidence>
<keyword evidence="2" id="KW-0479">Metal-binding</keyword>
<comment type="caution">
    <text evidence="4">The sequence shown here is derived from an EMBL/GenBank/DDBJ whole genome shotgun (WGS) entry which is preliminary data.</text>
</comment>
<protein>
    <recommendedName>
        <fullName evidence="2">Isoprenyl transferase</fullName>
        <ecNumber evidence="2">2.5.1.-</ecNumber>
    </recommendedName>
</protein>
<evidence type="ECO:0000256" key="2">
    <source>
        <dbReference type="HAMAP-Rule" id="MF_01139"/>
    </source>
</evidence>
<dbReference type="InterPro" id="IPR036424">
    <property type="entry name" value="UPP_synth-like_sf"/>
</dbReference>
<dbReference type="CDD" id="cd00475">
    <property type="entry name" value="Cis_IPPS"/>
    <property type="match status" value="1"/>
</dbReference>
<dbReference type="Pfam" id="PF01255">
    <property type="entry name" value="Prenyltransf"/>
    <property type="match status" value="1"/>
</dbReference>
<evidence type="ECO:0000256" key="1">
    <source>
        <dbReference type="ARBA" id="ARBA00022679"/>
    </source>
</evidence>
<dbReference type="InterPro" id="IPR018520">
    <property type="entry name" value="UPP_synth-like_CS"/>
</dbReference>
<feature type="binding site" evidence="2">
    <location>
        <position position="67"/>
    </location>
    <ligand>
        <name>substrate</name>
    </ligand>
</feature>
<dbReference type="Proteomes" id="UP001209755">
    <property type="component" value="Unassembled WGS sequence"/>
</dbReference>
<feature type="active site" evidence="2">
    <location>
        <position position="16"/>
    </location>
</feature>
<dbReference type="SUPFAM" id="SSF64005">
    <property type="entry name" value="Undecaprenyl diphosphate synthase"/>
    <property type="match status" value="1"/>
</dbReference>
<feature type="region of interest" description="Disordered" evidence="3">
    <location>
        <begin position="247"/>
        <end position="270"/>
    </location>
</feature>
<comment type="cofactor">
    <cofactor evidence="2">
        <name>Mg(2+)</name>
        <dbReference type="ChEBI" id="CHEBI:18420"/>
    </cofactor>
    <text evidence="2">Binds 2 magnesium ions per subunit.</text>
</comment>
<feature type="active site" description="Proton acceptor" evidence="2">
    <location>
        <position position="64"/>
    </location>
</feature>
<sequence length="270" mass="30018">MQSYLRKRDHVAVIMDGNGRWALQRGLPRPYGHVEGVNAVEAVVRAAPDLNIGTLTLYAFSSDNWQRPAAEVDALFELFRQYFRTRRPDLIDNGVRLTVIGRRDRLPEGLADEIAGLEADTRAGRRLHLRIALDYSARHAILEAASSARGDTPLTPETFARHLKGGVSCPDVDLLVRTSGEQRLSDFLLWECAYAELYFTPCLWPDFGAEELATAMRDYRRRNRRFGGLAEQPCRETVASHERHGGACDGAPVRGHVHPAGQEAMAGGAE</sequence>
<feature type="binding site" evidence="2">
    <location>
        <position position="65"/>
    </location>
    <ligand>
        <name>substrate</name>
    </ligand>
</feature>
<feature type="binding site" evidence="2">
    <location>
        <begin position="183"/>
        <end position="185"/>
    </location>
    <ligand>
        <name>substrate</name>
    </ligand>
</feature>
<feature type="binding site" evidence="2">
    <location>
        <position position="177"/>
    </location>
    <ligand>
        <name>substrate</name>
    </ligand>
</feature>
<feature type="binding site" evidence="2">
    <location>
        <begin position="17"/>
        <end position="20"/>
    </location>
    <ligand>
        <name>substrate</name>
    </ligand>
</feature>
<dbReference type="EMBL" id="JAOQNS010000012">
    <property type="protein sequence ID" value="MCW2309422.1"/>
    <property type="molecule type" value="Genomic_DNA"/>
</dbReference>
<organism evidence="4 5">
    <name type="scientific">Rhodobium gokarnense</name>
    <dbReference type="NCBI Taxonomy" id="364296"/>
    <lineage>
        <taxon>Bacteria</taxon>
        <taxon>Pseudomonadati</taxon>
        <taxon>Pseudomonadota</taxon>
        <taxon>Alphaproteobacteria</taxon>
        <taxon>Hyphomicrobiales</taxon>
        <taxon>Rhodobiaceae</taxon>
        <taxon>Rhodobium</taxon>
    </lineage>
</organism>
<feature type="binding site" evidence="2">
    <location>
        <position position="196"/>
    </location>
    <ligand>
        <name>Mg(2+)</name>
        <dbReference type="ChEBI" id="CHEBI:18420"/>
    </ligand>
</feature>
<accession>A0ABT3HG98</accession>
<keyword evidence="2" id="KW-0460">Magnesium</keyword>
<keyword evidence="1 2" id="KW-0808">Transferase</keyword>
<keyword evidence="5" id="KW-1185">Reference proteome</keyword>
<feature type="binding site" evidence="2">
    <location>
        <position position="29"/>
    </location>
    <ligand>
        <name>substrate</name>
    </ligand>
</feature>
<dbReference type="PANTHER" id="PTHR10291">
    <property type="entry name" value="DEHYDRODOLICHYL DIPHOSPHATE SYNTHASE FAMILY MEMBER"/>
    <property type="match status" value="1"/>
</dbReference>
<dbReference type="PANTHER" id="PTHR10291:SF0">
    <property type="entry name" value="DEHYDRODOLICHYL DIPHOSPHATE SYNTHASE 2"/>
    <property type="match status" value="1"/>
</dbReference>
<evidence type="ECO:0000313" key="4">
    <source>
        <dbReference type="EMBL" id="MCW2309422.1"/>
    </source>
</evidence>
<comment type="function">
    <text evidence="2">Catalyzes the condensation of isopentenyl diphosphate (IPP) with allylic pyrophosphates generating different type of terpenoids.</text>
</comment>
<proteinExistence type="inferred from homology"/>
<feature type="binding site" evidence="2">
    <location>
        <position position="33"/>
    </location>
    <ligand>
        <name>substrate</name>
    </ligand>
</feature>